<feature type="signal peptide" evidence="7">
    <location>
        <begin position="1"/>
        <end position="17"/>
    </location>
</feature>
<evidence type="ECO:0000256" key="6">
    <source>
        <dbReference type="SAM" id="Phobius"/>
    </source>
</evidence>
<feature type="transmembrane region" description="Helical" evidence="6">
    <location>
        <begin position="404"/>
        <end position="424"/>
    </location>
</feature>
<feature type="transmembrane region" description="Helical" evidence="6">
    <location>
        <begin position="205"/>
        <end position="232"/>
    </location>
</feature>
<dbReference type="GO" id="GO:0016020">
    <property type="term" value="C:membrane"/>
    <property type="evidence" value="ECO:0007669"/>
    <property type="project" value="UniProtKB-SubCell"/>
</dbReference>
<feature type="transmembrane region" description="Helical" evidence="6">
    <location>
        <begin position="444"/>
        <end position="464"/>
    </location>
</feature>
<keyword evidence="5 6" id="KW-0472">Membrane</keyword>
<dbReference type="STRING" id="6832.A0A553NFS9"/>
<dbReference type="OrthoDB" id="5963193at2759"/>
<organism evidence="8 9">
    <name type="scientific">Tigriopus californicus</name>
    <name type="common">Marine copepod</name>
    <dbReference type="NCBI Taxonomy" id="6832"/>
    <lineage>
        <taxon>Eukaryota</taxon>
        <taxon>Metazoa</taxon>
        <taxon>Ecdysozoa</taxon>
        <taxon>Arthropoda</taxon>
        <taxon>Crustacea</taxon>
        <taxon>Multicrustacea</taxon>
        <taxon>Hexanauplia</taxon>
        <taxon>Copepoda</taxon>
        <taxon>Harpacticoida</taxon>
        <taxon>Harpacticidae</taxon>
        <taxon>Tigriopus</taxon>
    </lineage>
</organism>
<keyword evidence="3 6" id="KW-0812">Transmembrane</keyword>
<dbReference type="Pfam" id="PF03348">
    <property type="entry name" value="Serinc"/>
    <property type="match status" value="1"/>
</dbReference>
<evidence type="ECO:0000256" key="4">
    <source>
        <dbReference type="ARBA" id="ARBA00022989"/>
    </source>
</evidence>
<dbReference type="InterPro" id="IPR005016">
    <property type="entry name" value="TDE1/TMS"/>
</dbReference>
<keyword evidence="4 6" id="KW-1133">Transmembrane helix</keyword>
<feature type="transmembrane region" description="Helical" evidence="6">
    <location>
        <begin position="244"/>
        <end position="262"/>
    </location>
</feature>
<feature type="transmembrane region" description="Helical" evidence="6">
    <location>
        <begin position="38"/>
        <end position="55"/>
    </location>
</feature>
<dbReference type="AlphaFoldDB" id="A0A553NFS9"/>
<dbReference type="Proteomes" id="UP000318571">
    <property type="component" value="Chromosome 10"/>
</dbReference>
<feature type="transmembrane region" description="Helical" evidence="6">
    <location>
        <begin position="162"/>
        <end position="185"/>
    </location>
</feature>
<evidence type="ECO:0000313" key="9">
    <source>
        <dbReference type="Proteomes" id="UP000318571"/>
    </source>
</evidence>
<protein>
    <recommendedName>
        <fullName evidence="10">Serine incorporator</fullName>
    </recommendedName>
</protein>
<evidence type="ECO:0000256" key="5">
    <source>
        <dbReference type="ARBA" id="ARBA00023136"/>
    </source>
</evidence>
<feature type="transmembrane region" description="Helical" evidence="6">
    <location>
        <begin position="336"/>
        <end position="354"/>
    </location>
</feature>
<dbReference type="PANTHER" id="PTHR10383:SF9">
    <property type="entry name" value="SERINE INCORPORATOR, ISOFORM F"/>
    <property type="match status" value="1"/>
</dbReference>
<feature type="transmembrane region" description="Helical" evidence="6">
    <location>
        <begin position="134"/>
        <end position="155"/>
    </location>
</feature>
<keyword evidence="9" id="KW-1185">Reference proteome</keyword>
<evidence type="ECO:0000313" key="8">
    <source>
        <dbReference type="EMBL" id="TRY64300.1"/>
    </source>
</evidence>
<gene>
    <name evidence="8" type="ORF">TCAL_02613</name>
</gene>
<feature type="transmembrane region" description="Helical" evidence="6">
    <location>
        <begin position="104"/>
        <end position="122"/>
    </location>
</feature>
<comment type="caution">
    <text evidence="8">The sequence shown here is derived from an EMBL/GenBank/DDBJ whole genome shotgun (WGS) entry which is preliminary data.</text>
</comment>
<evidence type="ECO:0000256" key="1">
    <source>
        <dbReference type="ARBA" id="ARBA00004141"/>
    </source>
</evidence>
<reference evidence="8 9" key="1">
    <citation type="journal article" date="2018" name="Nat. Ecol. Evol.">
        <title>Genomic signatures of mitonuclear coevolution across populations of Tigriopus californicus.</title>
        <authorList>
            <person name="Barreto F.S."/>
            <person name="Watson E.T."/>
            <person name="Lima T.G."/>
            <person name="Willett C.S."/>
            <person name="Edmands S."/>
            <person name="Li W."/>
            <person name="Burton R.S."/>
        </authorList>
    </citation>
    <scope>NUCLEOTIDE SEQUENCE [LARGE SCALE GENOMIC DNA]</scope>
    <source>
        <strain evidence="8 9">San Diego</strain>
    </source>
</reference>
<evidence type="ECO:0000256" key="7">
    <source>
        <dbReference type="SAM" id="SignalP"/>
    </source>
</evidence>
<comment type="subcellular location">
    <subcellularLocation>
        <location evidence="1">Membrane</location>
        <topology evidence="1">Multi-pass membrane protein</topology>
    </subcellularLocation>
</comment>
<name>A0A553NFS9_TIGCA</name>
<keyword evidence="7" id="KW-0732">Signal</keyword>
<dbReference type="PANTHER" id="PTHR10383">
    <property type="entry name" value="SERINE INCORPORATOR"/>
    <property type="match status" value="1"/>
</dbReference>
<proteinExistence type="inferred from homology"/>
<evidence type="ECO:0000256" key="2">
    <source>
        <dbReference type="ARBA" id="ARBA00006665"/>
    </source>
</evidence>
<dbReference type="EMBL" id="VCGU01000458">
    <property type="protein sequence ID" value="TRY64300.1"/>
    <property type="molecule type" value="Genomic_DNA"/>
</dbReference>
<feature type="chain" id="PRO_5021878652" description="Serine incorporator" evidence="7">
    <location>
        <begin position="18"/>
        <end position="471"/>
    </location>
</feature>
<comment type="similarity">
    <text evidence="2">Belongs to the TDE1 family.</text>
</comment>
<evidence type="ECO:0000256" key="3">
    <source>
        <dbReference type="ARBA" id="ARBA00022692"/>
    </source>
</evidence>
<dbReference type="OMA" id="ECCESEK"/>
<accession>A0A553NFS9</accession>
<sequence length="471" mass="51889">MGCVFSLASMACCCTSAAVSLCCSACPSCKSSTSSRIMYAILLLLTMITCCIMLAPGIQTSLKSVPFCKGYEKDDPTIALFQDRVESYQFDCAQAVGYLSVYRLCFIVTLFFLLMSVIMINVKSSNDFRSGIQNGFWAIKYLLIIGGMVGAFFIPEGSFGTVWMYFGFVGAFLFILIQLVLIVDFAHSWAEVWVGNYEDTDSRGWLVALLTVTFGMFALCITAVVLYFVYYTGQEAGQCKLHEFFISFNLIICVILSVISILPKVQENMPKSGLLQSGAISLYILYLTWSAMSNSPYADCKAFVSDIFPGNGNDTLETTTMTPIDPKNPGVGHFDAQAIIGLVIWFLCVLYSSIRNSTASTASKLSGADKLLTKDNGETKTDAEAGGQQVWDNESEEVVYSYSLFHLMFALATLYVMMTLTNWFNPDGNLSNYEANAGAMWVKIVSSWICAGLYLWTLVAPAILSDRDFGY</sequence>
<evidence type="ECO:0008006" key="10">
    <source>
        <dbReference type="Google" id="ProtNLM"/>
    </source>
</evidence>